<dbReference type="AlphaFoldDB" id="A0A248UDP9"/>
<accession>A0A248UDP9</accession>
<reference evidence="1 2" key="1">
    <citation type="submission" date="2017-07" db="EMBL/GenBank/DDBJ databases">
        <title>Phylogenetic study on the rhizospheric bacterium Ochrobactrum sp. A44.</title>
        <authorList>
            <person name="Krzyzanowska D.M."/>
            <person name="Ossowicki A."/>
            <person name="Rajewska M."/>
            <person name="Maciag T."/>
            <person name="Kaczynski Z."/>
            <person name="Czerwicka M."/>
            <person name="Jafra S."/>
        </authorList>
    </citation>
    <scope>NUCLEOTIDE SEQUENCE [LARGE SCALE GENOMIC DNA]</scope>
    <source>
        <strain evidence="1 2">A44</strain>
    </source>
</reference>
<sequence>MCTKMTENDYELALEVFRTCLPAVGAKARAISRLIESIRVFKSVSN</sequence>
<protein>
    <submittedName>
        <fullName evidence="1">Uncharacterized protein</fullName>
    </submittedName>
</protein>
<dbReference type="EMBL" id="CP022603">
    <property type="protein sequence ID" value="ASV84521.1"/>
    <property type="molecule type" value="Genomic_DNA"/>
</dbReference>
<evidence type="ECO:0000313" key="1">
    <source>
        <dbReference type="EMBL" id="ASV84521.1"/>
    </source>
</evidence>
<organism evidence="1 2">
    <name type="scientific">Ochrobactrum quorumnocens</name>
    <dbReference type="NCBI Taxonomy" id="271865"/>
    <lineage>
        <taxon>Bacteria</taxon>
        <taxon>Pseudomonadati</taxon>
        <taxon>Pseudomonadota</taxon>
        <taxon>Alphaproteobacteria</taxon>
        <taxon>Hyphomicrobiales</taxon>
        <taxon>Brucellaceae</taxon>
        <taxon>Brucella/Ochrobactrum group</taxon>
        <taxon>Ochrobactrum</taxon>
    </lineage>
</organism>
<dbReference type="Proteomes" id="UP000215256">
    <property type="component" value="Chromosome 2"/>
</dbReference>
<proteinExistence type="predicted"/>
<dbReference type="KEGG" id="och:CES85_5316"/>
<gene>
    <name evidence="1" type="ORF">CES85_5316</name>
</gene>
<evidence type="ECO:0000313" key="2">
    <source>
        <dbReference type="Proteomes" id="UP000215256"/>
    </source>
</evidence>
<name>A0A248UDP9_9HYPH</name>